<organism evidence="2">
    <name type="scientific">viral metagenome</name>
    <dbReference type="NCBI Taxonomy" id="1070528"/>
    <lineage>
        <taxon>unclassified sequences</taxon>
        <taxon>metagenomes</taxon>
        <taxon>organismal metagenomes</taxon>
    </lineage>
</organism>
<protein>
    <recommendedName>
        <fullName evidence="3">EamA domain-containing protein</fullName>
    </recommendedName>
</protein>
<evidence type="ECO:0000256" key="1">
    <source>
        <dbReference type="SAM" id="Phobius"/>
    </source>
</evidence>
<accession>A0A6C0HD34</accession>
<dbReference type="SUPFAM" id="SSF103481">
    <property type="entry name" value="Multidrug resistance efflux transporter EmrE"/>
    <property type="match status" value="1"/>
</dbReference>
<evidence type="ECO:0008006" key="3">
    <source>
        <dbReference type="Google" id="ProtNLM"/>
    </source>
</evidence>
<dbReference type="Gene3D" id="1.10.3730.20">
    <property type="match status" value="1"/>
</dbReference>
<name>A0A6C0HD34_9ZZZZ</name>
<feature type="transmembrane region" description="Helical" evidence="1">
    <location>
        <begin position="84"/>
        <end position="101"/>
    </location>
</feature>
<keyword evidence="1" id="KW-0472">Membrane</keyword>
<dbReference type="InterPro" id="IPR037185">
    <property type="entry name" value="EmrE-like"/>
</dbReference>
<evidence type="ECO:0000313" key="2">
    <source>
        <dbReference type="EMBL" id="QHT78419.1"/>
    </source>
</evidence>
<dbReference type="AlphaFoldDB" id="A0A6C0HD34"/>
<feature type="transmembrane region" description="Helical" evidence="1">
    <location>
        <begin position="60"/>
        <end position="78"/>
    </location>
</feature>
<proteinExistence type="predicted"/>
<reference evidence="2" key="1">
    <citation type="journal article" date="2020" name="Nature">
        <title>Giant virus diversity and host interactions through global metagenomics.</title>
        <authorList>
            <person name="Schulz F."/>
            <person name="Roux S."/>
            <person name="Paez-Espino D."/>
            <person name="Jungbluth S."/>
            <person name="Walsh D.A."/>
            <person name="Denef V.J."/>
            <person name="McMahon K.D."/>
            <person name="Konstantinidis K.T."/>
            <person name="Eloe-Fadrosh E.A."/>
            <person name="Kyrpides N.C."/>
            <person name="Woyke T."/>
        </authorList>
    </citation>
    <scope>NUCLEOTIDE SEQUENCE</scope>
    <source>
        <strain evidence="2">GVMAG-M-3300023179-91</strain>
    </source>
</reference>
<keyword evidence="1" id="KW-0812">Transmembrane</keyword>
<dbReference type="EMBL" id="MN739931">
    <property type="protein sequence ID" value="QHT78419.1"/>
    <property type="molecule type" value="Genomic_DNA"/>
</dbReference>
<keyword evidence="1" id="KW-1133">Transmembrane helix</keyword>
<sequence>MSLPQILALSAVEIIGDFAFKEFANTGGLVPFAIGTAGYVGVVVMLVVSLQNSTVMMVNGAWDGVSGLMESVAAYIFLGERFEHKFQYIGLILIALGLYLLKIPLKKEKKFEIPASFWKKL</sequence>
<feature type="transmembrane region" description="Helical" evidence="1">
    <location>
        <begin position="29"/>
        <end position="48"/>
    </location>
</feature>